<protein>
    <submittedName>
        <fullName evidence="1">Uncharacterized protein</fullName>
    </submittedName>
</protein>
<name>A0A6J4K500_9CHLR</name>
<gene>
    <name evidence="1" type="ORF">AVDCRST_MAG77-5144</name>
</gene>
<reference evidence="1" key="1">
    <citation type="submission" date="2020-02" db="EMBL/GenBank/DDBJ databases">
        <authorList>
            <person name="Meier V. D."/>
        </authorList>
    </citation>
    <scope>NUCLEOTIDE SEQUENCE</scope>
    <source>
        <strain evidence="1">AVDCRST_MAG77</strain>
    </source>
</reference>
<dbReference type="AlphaFoldDB" id="A0A6J4K500"/>
<proteinExistence type="predicted"/>
<accession>A0A6J4K500</accession>
<evidence type="ECO:0000313" key="1">
    <source>
        <dbReference type="EMBL" id="CAA9295276.1"/>
    </source>
</evidence>
<sequence length="49" mass="5845">MAVQAIHRVRARRRNERDFVVICCRSYTVAVLWCDVSTTERQPLLKHPY</sequence>
<organism evidence="1">
    <name type="scientific">uncultured Chloroflexota bacterium</name>
    <dbReference type="NCBI Taxonomy" id="166587"/>
    <lineage>
        <taxon>Bacteria</taxon>
        <taxon>Bacillati</taxon>
        <taxon>Chloroflexota</taxon>
        <taxon>environmental samples</taxon>
    </lineage>
</organism>
<dbReference type="EMBL" id="CADCTC010000267">
    <property type="protein sequence ID" value="CAA9295276.1"/>
    <property type="molecule type" value="Genomic_DNA"/>
</dbReference>